<evidence type="ECO:0000256" key="1">
    <source>
        <dbReference type="SAM" id="MobiDB-lite"/>
    </source>
</evidence>
<keyword evidence="4" id="KW-1185">Reference proteome</keyword>
<feature type="region of interest" description="Disordered" evidence="1">
    <location>
        <begin position="427"/>
        <end position="446"/>
    </location>
</feature>
<evidence type="ECO:0000313" key="4">
    <source>
        <dbReference type="Proteomes" id="UP001596455"/>
    </source>
</evidence>
<proteinExistence type="predicted"/>
<gene>
    <name evidence="3" type="ORF">ACFQQL_05955</name>
</gene>
<keyword evidence="2" id="KW-0812">Transmembrane</keyword>
<evidence type="ECO:0008006" key="5">
    <source>
        <dbReference type="Google" id="ProtNLM"/>
    </source>
</evidence>
<organism evidence="3 4">
    <name type="scientific">Georgenia alba</name>
    <dbReference type="NCBI Taxonomy" id="2233858"/>
    <lineage>
        <taxon>Bacteria</taxon>
        <taxon>Bacillati</taxon>
        <taxon>Actinomycetota</taxon>
        <taxon>Actinomycetes</taxon>
        <taxon>Micrococcales</taxon>
        <taxon>Bogoriellaceae</taxon>
        <taxon>Georgenia</taxon>
    </lineage>
</organism>
<dbReference type="RefSeq" id="WP_382392239.1">
    <property type="nucleotide sequence ID" value="NZ_JBHTCQ010000001.1"/>
</dbReference>
<comment type="caution">
    <text evidence="3">The sequence shown here is derived from an EMBL/GenBank/DDBJ whole genome shotgun (WGS) entry which is preliminary data.</text>
</comment>
<accession>A0ABW2Q625</accession>
<feature type="region of interest" description="Disordered" evidence="1">
    <location>
        <begin position="1"/>
        <end position="29"/>
    </location>
</feature>
<dbReference type="Proteomes" id="UP001596455">
    <property type="component" value="Unassembled WGS sequence"/>
</dbReference>
<keyword evidence="2" id="KW-1133">Transmembrane helix</keyword>
<feature type="transmembrane region" description="Helical" evidence="2">
    <location>
        <begin position="360"/>
        <end position="380"/>
    </location>
</feature>
<sequence length="446" mass="48376">MTALDVAQQPTRSESAPGDTEDAGREPTRREARWTAISLIALFVGMFLSQKIAGRFAYSNIAQVISLVALLVAFPRAVRPKDVAWVLLAVGGVLVAAFSVYNTYGYQFQPQHTAFFLATCTYLVVWYRATQMADLADVAERAVRKTIVPVFAYLAAQGVLDVAGGLAWTDLGFDDKSHGAVACVVLAFLCLRLLHSPLKLPLSGGFVLLSLLTASRLPLLAAPFFALAFMFEYRRQRRLADTPLKVYLCHTTLALGVGAVIAILRANWDSFHVFTRIGPEASASAQSSTESHLLLISYGLQVKFENLMNFLFGVTPGGYAGTVYRSDVDISDLRGGGGIAAIVDGTAPMHSAHASVFVEFPFPVAILYFALLLWLLVGLLRRNEITLALLLVGFVAVTTLYSSHNEIFFFATLAILMVEASRPRDVPVGEGAESADGSRATMRLRT</sequence>
<feature type="transmembrane region" description="Helical" evidence="2">
    <location>
        <begin position="56"/>
        <end position="77"/>
    </location>
</feature>
<evidence type="ECO:0000313" key="3">
    <source>
        <dbReference type="EMBL" id="MFC7404646.1"/>
    </source>
</evidence>
<name>A0ABW2Q625_9MICO</name>
<protein>
    <recommendedName>
        <fullName evidence="5">O-antigen ligase like membrane protein</fullName>
    </recommendedName>
</protein>
<dbReference type="EMBL" id="JBHTCQ010000001">
    <property type="protein sequence ID" value="MFC7404646.1"/>
    <property type="molecule type" value="Genomic_DNA"/>
</dbReference>
<feature type="transmembrane region" description="Helical" evidence="2">
    <location>
        <begin position="244"/>
        <end position="264"/>
    </location>
</feature>
<evidence type="ECO:0000256" key="2">
    <source>
        <dbReference type="SAM" id="Phobius"/>
    </source>
</evidence>
<keyword evidence="2" id="KW-0472">Membrane</keyword>
<feature type="transmembrane region" description="Helical" evidence="2">
    <location>
        <begin position="83"/>
        <end position="101"/>
    </location>
</feature>
<feature type="transmembrane region" description="Helical" evidence="2">
    <location>
        <begin position="113"/>
        <end position="130"/>
    </location>
</feature>
<feature type="transmembrane region" description="Helical" evidence="2">
    <location>
        <begin position="150"/>
        <end position="168"/>
    </location>
</feature>
<feature type="transmembrane region" description="Helical" evidence="2">
    <location>
        <begin position="387"/>
        <end position="418"/>
    </location>
</feature>
<reference evidence="4" key="1">
    <citation type="journal article" date="2019" name="Int. J. Syst. Evol. Microbiol.">
        <title>The Global Catalogue of Microorganisms (GCM) 10K type strain sequencing project: providing services to taxonomists for standard genome sequencing and annotation.</title>
        <authorList>
            <consortium name="The Broad Institute Genomics Platform"/>
            <consortium name="The Broad Institute Genome Sequencing Center for Infectious Disease"/>
            <person name="Wu L."/>
            <person name="Ma J."/>
        </authorList>
    </citation>
    <scope>NUCLEOTIDE SEQUENCE [LARGE SCALE GENOMIC DNA]</scope>
    <source>
        <strain evidence="4">JCM 1490</strain>
    </source>
</reference>
<feature type="transmembrane region" description="Helical" evidence="2">
    <location>
        <begin position="32"/>
        <end position="49"/>
    </location>
</feature>
<feature type="transmembrane region" description="Helical" evidence="2">
    <location>
        <begin position="180"/>
        <end position="198"/>
    </location>
</feature>
<feature type="transmembrane region" description="Helical" evidence="2">
    <location>
        <begin position="204"/>
        <end position="232"/>
    </location>
</feature>